<keyword evidence="3" id="KW-1185">Reference proteome</keyword>
<proteinExistence type="predicted"/>
<feature type="compositionally biased region" description="Basic and acidic residues" evidence="1">
    <location>
        <begin position="56"/>
        <end position="85"/>
    </location>
</feature>
<feature type="region of interest" description="Disordered" evidence="1">
    <location>
        <begin position="41"/>
        <end position="125"/>
    </location>
</feature>
<dbReference type="KEGG" id="hhb:Hhub_1096"/>
<sequence>MGYECPVCGVEEADGEHLANHLAFTALVRGGDHEAWLDETVPDWEDRDPESLAPDVTEHAEETDTETVTEHHGHEMPAVEQHGDADLSGEAAAILDDAQELTEQLHESSLASPDPEDGDDDSETQ</sequence>
<evidence type="ECO:0000256" key="1">
    <source>
        <dbReference type="SAM" id="MobiDB-lite"/>
    </source>
</evidence>
<evidence type="ECO:0000313" key="3">
    <source>
        <dbReference type="Proteomes" id="UP000066737"/>
    </source>
</evidence>
<dbReference type="Proteomes" id="UP000066737">
    <property type="component" value="Chromosome I"/>
</dbReference>
<dbReference type="InterPro" id="IPR043833">
    <property type="entry name" value="DUF5810"/>
</dbReference>
<dbReference type="AlphaFoldDB" id="A0A0U5GZK2"/>
<evidence type="ECO:0000313" key="2">
    <source>
        <dbReference type="EMBL" id="CQH44993.1"/>
    </source>
</evidence>
<gene>
    <name evidence="2" type="ORF">HHUB_1096</name>
</gene>
<reference evidence="3" key="1">
    <citation type="journal article" date="2016" name="Environ. Microbiol.">
        <title>The complete genome of a viable archaeum isolated from 123-million-year-old rock salt.</title>
        <authorList>
            <person name="Jaakkola S.T."/>
            <person name="Pfeiffer F."/>
            <person name="Ravantti J.J."/>
            <person name="Guo Q."/>
            <person name="Liu Y."/>
            <person name="Chen X."/>
            <person name="Ma H."/>
            <person name="Yang C."/>
            <person name="Oksanen H.M."/>
            <person name="Bamford D.H."/>
        </authorList>
    </citation>
    <scope>NUCLEOTIDE SEQUENCE</scope>
    <source>
        <strain evidence="3">JI20-1</strain>
    </source>
</reference>
<name>A0A0U5GZK2_9EURY</name>
<protein>
    <submittedName>
        <fullName evidence="2">Uncharacterized protein</fullName>
    </submittedName>
</protein>
<feature type="compositionally biased region" description="Acidic residues" evidence="1">
    <location>
        <begin position="114"/>
        <end position="125"/>
    </location>
</feature>
<dbReference type="Pfam" id="PF19126">
    <property type="entry name" value="DUF5810"/>
    <property type="match status" value="1"/>
</dbReference>
<dbReference type="EMBL" id="LN831302">
    <property type="protein sequence ID" value="CQH44993.1"/>
    <property type="molecule type" value="Genomic_DNA"/>
</dbReference>
<dbReference type="OrthoDB" id="342503at2157"/>
<dbReference type="STRING" id="1407499.HHUB_1096"/>
<dbReference type="RefSeq" id="WP_059055208.1">
    <property type="nucleotide sequence ID" value="NZ_CEML01000001.1"/>
</dbReference>
<organism evidence="2 3">
    <name type="scientific">Halobacterium hubeiense</name>
    <dbReference type="NCBI Taxonomy" id="1407499"/>
    <lineage>
        <taxon>Archaea</taxon>
        <taxon>Methanobacteriati</taxon>
        <taxon>Methanobacteriota</taxon>
        <taxon>Stenosarchaea group</taxon>
        <taxon>Halobacteria</taxon>
        <taxon>Halobacteriales</taxon>
        <taxon>Halobacteriaceae</taxon>
        <taxon>Halobacterium</taxon>
    </lineage>
</organism>
<accession>A0A0U5GZK2</accession>
<dbReference type="GeneID" id="26657811"/>